<accession>A0AAW0IEC6</accession>
<protein>
    <recommendedName>
        <fullName evidence="4">Coiled-coil domain-containing protein 127</fullName>
    </recommendedName>
</protein>
<sequence length="320" mass="37072">MSLLSRKPQRRTALAYYATPTSDLENCACAPRRAPVKGEMDVIGVEGINKTVGPLYWYSSMNNLNDPPNWNIRPNARADGGDGSKWNYALLVPMLGLAAFRWIWSRESQKEIEKAREAYHQRTAAFQQNLEAKYHAVISEQRRAVAQLSLELEKEQNRTTSFREALISQGRKLAEERKLLEQERAQIMQEKSQLQPLRSVYLNCLEEGDDWQRRAQLMLKEVGETLVERQNIYCSLVLPRSTRLELEKSLLVRSSVDPVAADLEMAAGLSDIFKHDKHCGDVWNTNKRQNGKLMWMYLKYWELLVELKKFKKVEKVILEK</sequence>
<feature type="coiled-coil region" evidence="1">
    <location>
        <begin position="138"/>
        <end position="193"/>
    </location>
</feature>
<dbReference type="AlphaFoldDB" id="A0AAW0IEC6"/>
<dbReference type="PANTHER" id="PTHR31958">
    <property type="entry name" value="COILED-COIL DOMAIN-CONTAINING PROTEIN 127"/>
    <property type="match status" value="1"/>
</dbReference>
<evidence type="ECO:0008006" key="4">
    <source>
        <dbReference type="Google" id="ProtNLM"/>
    </source>
</evidence>
<reference evidence="2 3" key="1">
    <citation type="journal article" date="2023" name="bioRxiv">
        <title>Conserved and derived expression patterns and positive selection on dental genes reveal complex evolutionary context of ever-growing rodent molars.</title>
        <authorList>
            <person name="Calamari Z.T."/>
            <person name="Song A."/>
            <person name="Cohen E."/>
            <person name="Akter M."/>
            <person name="Roy R.D."/>
            <person name="Hallikas O."/>
            <person name="Christensen M.M."/>
            <person name="Li P."/>
            <person name="Marangoni P."/>
            <person name="Jernvall J."/>
            <person name="Klein O.D."/>
        </authorList>
    </citation>
    <scope>NUCLEOTIDE SEQUENCE [LARGE SCALE GENOMIC DNA]</scope>
    <source>
        <strain evidence="2">V071</strain>
    </source>
</reference>
<organism evidence="2 3">
    <name type="scientific">Myodes glareolus</name>
    <name type="common">Bank vole</name>
    <name type="synonym">Clethrionomys glareolus</name>
    <dbReference type="NCBI Taxonomy" id="447135"/>
    <lineage>
        <taxon>Eukaryota</taxon>
        <taxon>Metazoa</taxon>
        <taxon>Chordata</taxon>
        <taxon>Craniata</taxon>
        <taxon>Vertebrata</taxon>
        <taxon>Euteleostomi</taxon>
        <taxon>Mammalia</taxon>
        <taxon>Eutheria</taxon>
        <taxon>Euarchontoglires</taxon>
        <taxon>Glires</taxon>
        <taxon>Rodentia</taxon>
        <taxon>Myomorpha</taxon>
        <taxon>Muroidea</taxon>
        <taxon>Cricetidae</taxon>
        <taxon>Arvicolinae</taxon>
        <taxon>Myodes</taxon>
    </lineage>
</organism>
<dbReference type="InterPro" id="IPR034607">
    <property type="entry name" value="CCDC127"/>
</dbReference>
<dbReference type="PANTHER" id="PTHR31958:SF2">
    <property type="entry name" value="COILED-COIL DOMAIN-CONTAINING PROTEIN 127"/>
    <property type="match status" value="1"/>
</dbReference>
<proteinExistence type="predicted"/>
<evidence type="ECO:0000256" key="1">
    <source>
        <dbReference type="SAM" id="Coils"/>
    </source>
</evidence>
<dbReference type="EMBL" id="JBBHLL010000147">
    <property type="protein sequence ID" value="KAK7812697.1"/>
    <property type="molecule type" value="Genomic_DNA"/>
</dbReference>
<gene>
    <name evidence="2" type="ORF">U0070_011087</name>
</gene>
<evidence type="ECO:0000313" key="2">
    <source>
        <dbReference type="EMBL" id="KAK7812697.1"/>
    </source>
</evidence>
<evidence type="ECO:0000313" key="3">
    <source>
        <dbReference type="Proteomes" id="UP001488838"/>
    </source>
</evidence>
<comment type="caution">
    <text evidence="2">The sequence shown here is derived from an EMBL/GenBank/DDBJ whole genome shotgun (WGS) entry which is preliminary data.</text>
</comment>
<keyword evidence="3" id="KW-1185">Reference proteome</keyword>
<dbReference type="Proteomes" id="UP001488838">
    <property type="component" value="Unassembled WGS sequence"/>
</dbReference>
<keyword evidence="1" id="KW-0175">Coiled coil</keyword>
<name>A0AAW0IEC6_MYOGA</name>